<sequence>MSQRAYSERWKTVRCEGCHGDKETVESLERWTAASFTGATTSLRAVRSLASLAHEDLPIRWPAHGGAG</sequence>
<evidence type="ECO:0000313" key="1">
    <source>
        <dbReference type="EMBL" id="AUV82688.1"/>
    </source>
</evidence>
<gene>
    <name evidence="1" type="ORF">C2R22_14400</name>
</gene>
<organism evidence="1 2">
    <name type="scientific">Salinigranum rubrum</name>
    <dbReference type="NCBI Taxonomy" id="755307"/>
    <lineage>
        <taxon>Archaea</taxon>
        <taxon>Methanobacteriati</taxon>
        <taxon>Methanobacteriota</taxon>
        <taxon>Stenosarchaea group</taxon>
        <taxon>Halobacteria</taxon>
        <taxon>Halobacteriales</taxon>
        <taxon>Haloferacaceae</taxon>
        <taxon>Salinigranum</taxon>
    </lineage>
</organism>
<protein>
    <submittedName>
        <fullName evidence="1">Uncharacterized protein</fullName>
    </submittedName>
</protein>
<name>A0A2I8VL95_9EURY</name>
<dbReference type="KEGG" id="srub:C2R22_14400"/>
<dbReference type="Proteomes" id="UP000236584">
    <property type="component" value="Chromosome"/>
</dbReference>
<dbReference type="AlphaFoldDB" id="A0A2I8VL95"/>
<dbReference type="EMBL" id="CP026309">
    <property type="protein sequence ID" value="AUV82688.1"/>
    <property type="molecule type" value="Genomic_DNA"/>
</dbReference>
<evidence type="ECO:0000313" key="2">
    <source>
        <dbReference type="Proteomes" id="UP000236584"/>
    </source>
</evidence>
<reference evidence="1 2" key="1">
    <citation type="submission" date="2018-01" db="EMBL/GenBank/DDBJ databases">
        <title>Complete genome sequence of Salinigranum rubrum GX10T, an extremely halophilic archaeon isolated from a marine solar saltern.</title>
        <authorList>
            <person name="Han S."/>
        </authorList>
    </citation>
    <scope>NUCLEOTIDE SEQUENCE [LARGE SCALE GENOMIC DNA]</scope>
    <source>
        <strain evidence="1 2">GX10</strain>
    </source>
</reference>
<keyword evidence="2" id="KW-1185">Reference proteome</keyword>
<proteinExistence type="predicted"/>
<accession>A0A2I8VL95</accession>